<comment type="catalytic activity">
    <reaction evidence="10 12">
        <text>4-(phosphooxy)-L-threonine + 2-oxoglutarate = (R)-3-hydroxy-2-oxo-4-phosphooxybutanoate + L-glutamate</text>
        <dbReference type="Rhea" id="RHEA:16573"/>
        <dbReference type="ChEBI" id="CHEBI:16810"/>
        <dbReference type="ChEBI" id="CHEBI:29985"/>
        <dbReference type="ChEBI" id="CHEBI:58452"/>
        <dbReference type="ChEBI" id="CHEBI:58538"/>
        <dbReference type="EC" id="2.6.1.52"/>
    </reaction>
</comment>
<dbReference type="SUPFAM" id="SSF53383">
    <property type="entry name" value="PLP-dependent transferases"/>
    <property type="match status" value="1"/>
</dbReference>
<comment type="subunit">
    <text evidence="12">Homodimer.</text>
</comment>
<dbReference type="PANTHER" id="PTHR43247:SF1">
    <property type="entry name" value="PHOSPHOSERINE AMINOTRANSFERASE"/>
    <property type="match status" value="1"/>
</dbReference>
<dbReference type="EC" id="2.6.1.52" evidence="12"/>
<evidence type="ECO:0000256" key="5">
    <source>
        <dbReference type="ARBA" id="ARBA00022605"/>
    </source>
</evidence>
<gene>
    <name evidence="12 14" type="primary">serC</name>
    <name evidence="14" type="ORF">EPICR_60071</name>
</gene>
<organism evidence="14">
    <name type="scientific">uncultured Desulfobacteraceae bacterium</name>
    <dbReference type="NCBI Taxonomy" id="218296"/>
    <lineage>
        <taxon>Bacteria</taxon>
        <taxon>Pseudomonadati</taxon>
        <taxon>Thermodesulfobacteriota</taxon>
        <taxon>Desulfobacteria</taxon>
        <taxon>Desulfobacterales</taxon>
        <taxon>Desulfobacteraceae</taxon>
        <taxon>environmental samples</taxon>
    </lineage>
</organism>
<evidence type="ECO:0000259" key="13">
    <source>
        <dbReference type="Pfam" id="PF00266"/>
    </source>
</evidence>
<evidence type="ECO:0000256" key="10">
    <source>
        <dbReference type="ARBA" id="ARBA00047630"/>
    </source>
</evidence>
<comment type="subcellular location">
    <subcellularLocation>
        <location evidence="12">Cytoplasm</location>
    </subcellularLocation>
</comment>
<dbReference type="InterPro" id="IPR000192">
    <property type="entry name" value="Aminotrans_V_dom"/>
</dbReference>
<evidence type="ECO:0000256" key="8">
    <source>
        <dbReference type="ARBA" id="ARBA00023096"/>
    </source>
</evidence>
<dbReference type="GO" id="GO:0005737">
    <property type="term" value="C:cytoplasm"/>
    <property type="evidence" value="ECO:0007669"/>
    <property type="project" value="UniProtKB-SubCell"/>
</dbReference>
<evidence type="ECO:0000256" key="6">
    <source>
        <dbReference type="ARBA" id="ARBA00022679"/>
    </source>
</evidence>
<feature type="binding site" evidence="12">
    <location>
        <begin position="78"/>
        <end position="79"/>
    </location>
    <ligand>
        <name>pyridoxal 5'-phosphate</name>
        <dbReference type="ChEBI" id="CHEBI:597326"/>
    </ligand>
</feature>
<dbReference type="GO" id="GO:0008615">
    <property type="term" value="P:pyridoxine biosynthetic process"/>
    <property type="evidence" value="ECO:0007669"/>
    <property type="project" value="UniProtKB-UniRule"/>
</dbReference>
<keyword evidence="7 12" id="KW-0663">Pyridoxal phosphate</keyword>
<sequence length="362" mass="39924">MTQNRIHNFNAGPAALPLPVLEEIQASLTDFKGSGMSIMEVSHRSKWFDDVINDAVDRVKRLLNLDDRFTVLFMPGGASMQFALIPMNFLAGDDPADYVDTGTWSTKAIKEARIQKKNIQVLASSEDKNYSYIPKDISFTKGAVYAHITSNNTIKGTQWASFPDTGGVPLIADMSSDIFSRAIDPEKFGLIYAGAQKNMGPAGVCLAAIRKDMLDRVPEDLPSMLKYATFAEKNSMYNTPPCFAIYTVQLVLKWLEETMGGIVKMEEANRKKAAILYDAIDSSDFYQATAEKDSRSLMNVTFRLGNEDLEKRFVSQALENGLGGLKGHRSVGGCRASIYNAATLEGIQALVDFMKGFEKENG</sequence>
<dbReference type="Pfam" id="PF00266">
    <property type="entry name" value="Aminotran_5"/>
    <property type="match status" value="1"/>
</dbReference>
<dbReference type="Gene3D" id="3.40.640.10">
    <property type="entry name" value="Type I PLP-dependent aspartate aminotransferase-like (Major domain)"/>
    <property type="match status" value="1"/>
</dbReference>
<comment type="caution">
    <text evidence="12">Lacks conserved residue(s) required for the propagation of feature annotation.</text>
</comment>
<evidence type="ECO:0000256" key="7">
    <source>
        <dbReference type="ARBA" id="ARBA00022898"/>
    </source>
</evidence>
<dbReference type="GO" id="GO:0006564">
    <property type="term" value="P:L-serine biosynthetic process"/>
    <property type="evidence" value="ECO:0007669"/>
    <property type="project" value="UniProtKB-UniRule"/>
</dbReference>
<evidence type="ECO:0000313" key="14">
    <source>
        <dbReference type="EMBL" id="VEN75084.1"/>
    </source>
</evidence>
<dbReference type="EMBL" id="CAACVI010000049">
    <property type="protein sequence ID" value="VEN75084.1"/>
    <property type="molecule type" value="Genomic_DNA"/>
</dbReference>
<evidence type="ECO:0000256" key="12">
    <source>
        <dbReference type="HAMAP-Rule" id="MF_00160"/>
    </source>
</evidence>
<comment type="function">
    <text evidence="12">Catalyzes the reversible conversion of 3-phosphohydroxypyruvate to phosphoserine and of 3-hydroxy-2-oxo-4-phosphonooxybutanoate to phosphohydroxythreonine.</text>
</comment>
<dbReference type="Gene3D" id="3.90.1150.10">
    <property type="entry name" value="Aspartate Aminotransferase, domain 1"/>
    <property type="match status" value="1"/>
</dbReference>
<dbReference type="FunFam" id="3.90.1150.10:FF:000006">
    <property type="entry name" value="Phosphoserine aminotransferase"/>
    <property type="match status" value="1"/>
</dbReference>
<comment type="pathway">
    <text evidence="2 12">Amino-acid biosynthesis; L-serine biosynthesis; L-serine from 3-phospho-D-glycerate: step 2/3.</text>
</comment>
<evidence type="ECO:0000256" key="4">
    <source>
        <dbReference type="ARBA" id="ARBA00022576"/>
    </source>
</evidence>
<feature type="binding site" evidence="12">
    <location>
        <position position="104"/>
    </location>
    <ligand>
        <name>pyridoxal 5'-phosphate</name>
        <dbReference type="ChEBI" id="CHEBI:597326"/>
    </ligand>
</feature>
<comment type="pathway">
    <text evidence="1 12">Cofactor biosynthesis; pyridoxine 5'-phosphate biosynthesis; pyridoxine 5'-phosphate from D-erythrose 4-phosphate: step 3/5.</text>
</comment>
<keyword evidence="5 12" id="KW-0028">Amino-acid biosynthesis</keyword>
<dbReference type="InterPro" id="IPR015424">
    <property type="entry name" value="PyrdxlP-dep_Trfase"/>
</dbReference>
<keyword evidence="12" id="KW-0963">Cytoplasm</keyword>
<evidence type="ECO:0000256" key="11">
    <source>
        <dbReference type="ARBA" id="ARBA00049007"/>
    </source>
</evidence>
<dbReference type="HAMAP" id="MF_00160">
    <property type="entry name" value="SerC_aminotrans_5"/>
    <property type="match status" value="1"/>
</dbReference>
<keyword evidence="6 12" id="KW-0808">Transferase</keyword>
<proteinExistence type="inferred from homology"/>
<feature type="binding site" evidence="12">
    <location>
        <position position="44"/>
    </location>
    <ligand>
        <name>L-glutamate</name>
        <dbReference type="ChEBI" id="CHEBI:29985"/>
    </ligand>
</feature>
<feature type="modified residue" description="N6-(pyridoxal phosphate)lysine" evidence="12">
    <location>
        <position position="197"/>
    </location>
</feature>
<comment type="similarity">
    <text evidence="3 12">Belongs to the class-V pyridoxal-phosphate-dependent aminotransferase family. SerC subfamily.</text>
</comment>
<dbReference type="UniPathway" id="UPA00135">
    <property type="reaction ID" value="UER00197"/>
</dbReference>
<dbReference type="InterPro" id="IPR015421">
    <property type="entry name" value="PyrdxlP-dep_Trfase_major"/>
</dbReference>
<keyword evidence="9 12" id="KW-0718">Serine biosynthesis</keyword>
<dbReference type="PIRSF" id="PIRSF000525">
    <property type="entry name" value="SerC"/>
    <property type="match status" value="1"/>
</dbReference>
<keyword evidence="4 12" id="KW-0032">Aminotransferase</keyword>
<dbReference type="FunFam" id="3.40.640.10:FF:000010">
    <property type="entry name" value="Phosphoserine aminotransferase"/>
    <property type="match status" value="1"/>
</dbReference>
<name>A0A484HIX1_9BACT</name>
<feature type="binding site" evidence="12">
    <location>
        <begin position="238"/>
        <end position="239"/>
    </location>
    <ligand>
        <name>pyridoxal 5'-phosphate</name>
        <dbReference type="ChEBI" id="CHEBI:597326"/>
    </ligand>
</feature>
<evidence type="ECO:0000256" key="9">
    <source>
        <dbReference type="ARBA" id="ARBA00023299"/>
    </source>
</evidence>
<evidence type="ECO:0000256" key="1">
    <source>
        <dbReference type="ARBA" id="ARBA00004915"/>
    </source>
</evidence>
<dbReference type="NCBIfam" id="TIGR01364">
    <property type="entry name" value="serC_1"/>
    <property type="match status" value="1"/>
</dbReference>
<protein>
    <recommendedName>
        <fullName evidence="12">Phosphoserine aminotransferase</fullName>
        <ecNumber evidence="12">2.6.1.52</ecNumber>
    </recommendedName>
    <alternativeName>
        <fullName evidence="12">Phosphohydroxythreonine aminotransferase</fullName>
        <shortName evidence="12">PSAT</shortName>
    </alternativeName>
</protein>
<feature type="binding site" evidence="12">
    <location>
        <position position="173"/>
    </location>
    <ligand>
        <name>pyridoxal 5'-phosphate</name>
        <dbReference type="ChEBI" id="CHEBI:597326"/>
    </ligand>
</feature>
<feature type="domain" description="Aminotransferase class V" evidence="13">
    <location>
        <begin position="6"/>
        <end position="350"/>
    </location>
</feature>
<comment type="catalytic activity">
    <reaction evidence="11 12">
        <text>O-phospho-L-serine + 2-oxoglutarate = 3-phosphooxypyruvate + L-glutamate</text>
        <dbReference type="Rhea" id="RHEA:14329"/>
        <dbReference type="ChEBI" id="CHEBI:16810"/>
        <dbReference type="ChEBI" id="CHEBI:18110"/>
        <dbReference type="ChEBI" id="CHEBI:29985"/>
        <dbReference type="ChEBI" id="CHEBI:57524"/>
        <dbReference type="EC" id="2.6.1.52"/>
    </reaction>
</comment>
<evidence type="ECO:0000256" key="2">
    <source>
        <dbReference type="ARBA" id="ARBA00005099"/>
    </source>
</evidence>
<dbReference type="PANTHER" id="PTHR43247">
    <property type="entry name" value="PHOSPHOSERINE AMINOTRANSFERASE"/>
    <property type="match status" value="1"/>
</dbReference>
<dbReference type="NCBIfam" id="NF003764">
    <property type="entry name" value="PRK05355.1"/>
    <property type="match status" value="1"/>
</dbReference>
<dbReference type="GO" id="GO:0004648">
    <property type="term" value="F:O-phospho-L-serine:2-oxoglutarate aminotransferase activity"/>
    <property type="evidence" value="ECO:0007669"/>
    <property type="project" value="UniProtKB-UniRule"/>
</dbReference>
<comment type="cofactor">
    <cofactor evidence="12">
        <name>pyridoxal 5'-phosphate</name>
        <dbReference type="ChEBI" id="CHEBI:597326"/>
    </cofactor>
    <text evidence="12">Binds 1 pyridoxal phosphate per subunit.</text>
</comment>
<dbReference type="UniPathway" id="UPA00244">
    <property type="reaction ID" value="UER00311"/>
</dbReference>
<feature type="binding site" evidence="12">
    <location>
        <position position="196"/>
    </location>
    <ligand>
        <name>pyridoxal 5'-phosphate</name>
        <dbReference type="ChEBI" id="CHEBI:597326"/>
    </ligand>
</feature>
<feature type="binding site" evidence="12">
    <location>
        <position position="153"/>
    </location>
    <ligand>
        <name>pyridoxal 5'-phosphate</name>
        <dbReference type="ChEBI" id="CHEBI:597326"/>
    </ligand>
</feature>
<evidence type="ECO:0000256" key="3">
    <source>
        <dbReference type="ARBA" id="ARBA00006904"/>
    </source>
</evidence>
<dbReference type="AlphaFoldDB" id="A0A484HIX1"/>
<keyword evidence="8 12" id="KW-0664">Pyridoxine biosynthesis</keyword>
<dbReference type="GO" id="GO:0030170">
    <property type="term" value="F:pyridoxal phosphate binding"/>
    <property type="evidence" value="ECO:0007669"/>
    <property type="project" value="UniProtKB-UniRule"/>
</dbReference>
<accession>A0A484HIX1</accession>
<dbReference type="InterPro" id="IPR022278">
    <property type="entry name" value="Pser_aminoTfrase"/>
</dbReference>
<dbReference type="InterPro" id="IPR015422">
    <property type="entry name" value="PyrdxlP-dep_Trfase_small"/>
</dbReference>
<reference evidence="14" key="1">
    <citation type="submission" date="2019-01" db="EMBL/GenBank/DDBJ databases">
        <authorList>
            <consortium name="Genoscope - CEA"/>
            <person name="William W."/>
        </authorList>
    </citation>
    <scope>NUCLEOTIDE SEQUENCE</scope>
    <source>
        <strain evidence="14">CR-1</strain>
    </source>
</reference>